<dbReference type="GO" id="GO:0006508">
    <property type="term" value="P:proteolysis"/>
    <property type="evidence" value="ECO:0007669"/>
    <property type="project" value="UniProtKB-KW"/>
</dbReference>
<evidence type="ECO:0000313" key="32">
    <source>
        <dbReference type="EMBL" id="MCB8876516.1"/>
    </source>
</evidence>
<evidence type="ECO:0000256" key="20">
    <source>
        <dbReference type="ARBA" id="ARBA00023251"/>
    </source>
</evidence>
<dbReference type="InterPro" id="IPR036950">
    <property type="entry name" value="PBP_transglycosylase"/>
</dbReference>
<dbReference type="EC" id="2.4.99.28" evidence="24"/>
<comment type="catalytic activity">
    <reaction evidence="25">
        <text>[GlcNAc-(1-&gt;4)-Mur2Ac(oyl-L-Ala-gamma-D-Glu-L-Lys-D-Ala-D-Ala)](n)-di-trans,octa-cis-undecaprenyl diphosphate + beta-D-GlcNAc-(1-&gt;4)-Mur2Ac(oyl-L-Ala-gamma-D-Glu-L-Lys-D-Ala-D-Ala)-di-trans,octa-cis-undecaprenyl diphosphate = [GlcNAc-(1-&gt;4)-Mur2Ac(oyl-L-Ala-gamma-D-Glu-L-Lys-D-Ala-D-Ala)](n+1)-di-trans,octa-cis-undecaprenyl diphosphate + di-trans,octa-cis-undecaprenyl diphosphate + H(+)</text>
        <dbReference type="Rhea" id="RHEA:23708"/>
        <dbReference type="Rhea" id="RHEA-COMP:9602"/>
        <dbReference type="Rhea" id="RHEA-COMP:9603"/>
        <dbReference type="ChEBI" id="CHEBI:15378"/>
        <dbReference type="ChEBI" id="CHEBI:58405"/>
        <dbReference type="ChEBI" id="CHEBI:60033"/>
        <dbReference type="ChEBI" id="CHEBI:78435"/>
        <dbReference type="EC" id="2.4.99.28"/>
    </reaction>
</comment>
<evidence type="ECO:0000256" key="8">
    <source>
        <dbReference type="ARBA" id="ARBA00022519"/>
    </source>
</evidence>
<evidence type="ECO:0000256" key="10">
    <source>
        <dbReference type="ARBA" id="ARBA00022670"/>
    </source>
</evidence>
<dbReference type="Gene3D" id="1.10.3810.10">
    <property type="entry name" value="Biosynthetic peptidoglycan transglycosylase-like"/>
    <property type="match status" value="1"/>
</dbReference>
<evidence type="ECO:0000256" key="24">
    <source>
        <dbReference type="ARBA" id="ARBA00044770"/>
    </source>
</evidence>
<evidence type="ECO:0000256" key="26">
    <source>
        <dbReference type="ARBA" id="ARBA00060592"/>
    </source>
</evidence>
<feature type="compositionally biased region" description="Low complexity" evidence="27">
    <location>
        <begin position="847"/>
        <end position="857"/>
    </location>
</feature>
<evidence type="ECO:0000256" key="15">
    <source>
        <dbReference type="ARBA" id="ARBA00022960"/>
    </source>
</evidence>
<dbReference type="GO" id="GO:0008955">
    <property type="term" value="F:peptidoglycan glycosyltransferase activity"/>
    <property type="evidence" value="ECO:0007669"/>
    <property type="project" value="UniProtKB-EC"/>
</dbReference>
<dbReference type="FunFam" id="1.10.3810.10:FF:000003">
    <property type="entry name" value="Penicillin-binding protein 1a"/>
    <property type="match status" value="1"/>
</dbReference>
<keyword evidence="17" id="KW-0573">Peptidoglycan synthesis</keyword>
<comment type="similarity">
    <text evidence="3">In the C-terminal section; belongs to the transpeptidase family.</text>
</comment>
<dbReference type="GO" id="GO:0009002">
    <property type="term" value="F:serine-type D-Ala-D-Ala carboxypeptidase activity"/>
    <property type="evidence" value="ECO:0007669"/>
    <property type="project" value="UniProtKB-EC"/>
</dbReference>
<keyword evidence="33" id="KW-1185">Reference proteome</keyword>
<keyword evidence="7" id="KW-1003">Cell membrane</keyword>
<keyword evidence="22" id="KW-0961">Cell wall biogenesis/degradation</keyword>
<dbReference type="RefSeq" id="WP_227322168.1">
    <property type="nucleotide sequence ID" value="NZ_JAESVB010000006.1"/>
</dbReference>
<accession>A0A963YT32</accession>
<dbReference type="GO" id="GO:0008658">
    <property type="term" value="F:penicillin binding"/>
    <property type="evidence" value="ECO:0007669"/>
    <property type="project" value="InterPro"/>
</dbReference>
<feature type="domain" description="Glycosyl transferase family 51" evidence="30">
    <location>
        <begin position="122"/>
        <end position="298"/>
    </location>
</feature>
<evidence type="ECO:0000256" key="11">
    <source>
        <dbReference type="ARBA" id="ARBA00022676"/>
    </source>
</evidence>
<evidence type="ECO:0000256" key="25">
    <source>
        <dbReference type="ARBA" id="ARBA00049902"/>
    </source>
</evidence>
<comment type="similarity">
    <text evidence="4">In the N-terminal section; belongs to the glycosyltransferase 51 family.</text>
</comment>
<keyword evidence="10" id="KW-0645">Protease</keyword>
<evidence type="ECO:0000256" key="17">
    <source>
        <dbReference type="ARBA" id="ARBA00022984"/>
    </source>
</evidence>
<dbReference type="NCBIfam" id="TIGR02074">
    <property type="entry name" value="PBP_1a_fam"/>
    <property type="match status" value="1"/>
</dbReference>
<evidence type="ECO:0000256" key="13">
    <source>
        <dbReference type="ARBA" id="ARBA00022692"/>
    </source>
</evidence>
<evidence type="ECO:0000256" key="27">
    <source>
        <dbReference type="SAM" id="MobiDB-lite"/>
    </source>
</evidence>
<evidence type="ECO:0000256" key="28">
    <source>
        <dbReference type="SAM" id="Phobius"/>
    </source>
</evidence>
<evidence type="ECO:0000256" key="22">
    <source>
        <dbReference type="ARBA" id="ARBA00023316"/>
    </source>
</evidence>
<dbReference type="Pfam" id="PF00905">
    <property type="entry name" value="Transpeptidase"/>
    <property type="match status" value="1"/>
</dbReference>
<evidence type="ECO:0000256" key="3">
    <source>
        <dbReference type="ARBA" id="ARBA00007090"/>
    </source>
</evidence>
<dbReference type="GO" id="GO:0005886">
    <property type="term" value="C:plasma membrane"/>
    <property type="evidence" value="ECO:0007669"/>
    <property type="project" value="UniProtKB-SubCell"/>
</dbReference>
<dbReference type="GO" id="GO:0009252">
    <property type="term" value="P:peptidoglycan biosynthetic process"/>
    <property type="evidence" value="ECO:0007669"/>
    <property type="project" value="UniProtKB-KW"/>
</dbReference>
<feature type="region of interest" description="Disordered" evidence="27">
    <location>
        <begin position="836"/>
        <end position="894"/>
    </location>
</feature>
<comment type="catalytic activity">
    <reaction evidence="23">
        <text>Preferential cleavage: (Ac)2-L-Lys-D-Ala-|-D-Ala. Also transpeptidation of peptidyl-alanyl moieties that are N-acyl substituents of D-alanine.</text>
        <dbReference type="EC" id="3.4.16.4"/>
    </reaction>
</comment>
<evidence type="ECO:0000256" key="12">
    <source>
        <dbReference type="ARBA" id="ARBA00022679"/>
    </source>
</evidence>
<evidence type="ECO:0000256" key="1">
    <source>
        <dbReference type="ARBA" id="ARBA00004249"/>
    </source>
</evidence>
<dbReference type="EC" id="3.4.16.4" evidence="5"/>
<comment type="pathway">
    <text evidence="26">Glycan biosynthesis.</text>
</comment>
<evidence type="ECO:0000256" key="2">
    <source>
        <dbReference type="ARBA" id="ARBA00004752"/>
    </source>
</evidence>
<sequence>MPGPLTAGDRMVRPTGTRGGGGNGNGGDGQPPRGPQDDPPRPGRGQKPAKKDKRRAARRGGAGFVAARAVTGLFGLAAIAVVAGGVGGYVMFRHYTADLPSIDGLRSYQPPVMSRVYSSNMQLISELATERRIYTPFEDIPPLVAQAFISAEDQNFWHEPGIDPLAIVRAGITDIGQLGSGRRPIGASTITQQVAKNILLQNNINFARKIQEAVLAVRIDHAMSKQRVLEIYLNEIFLGEQAYGVAAAAAAYFDKPLDKLTIAQDAMLGSLPKAPTNYDPYRNPQAALARRNWVIDRMADDGAITRDQATQAKAEPLLTRASPRPATVPGAGYFADAVRQQLVQLFGQTRATDGGLVVYTSLDPALQATADASLRRGLIEYDRNHDGWRGPVTHIDLSAGDWQTALRKIQAPAGILPEWRLAVVQSTTATTAAVSWLTPSTRRDPIGPAQQGTLSLSTLRWARKAGNFGAHLGPSPRRMADVVQPGDVVMIEPDASGKGDAVTLRQIPQVQGALVTMDPVTGRVLAMSGGWSYGLSQFNRVTQAERQPGSSFKPLVYLTAMEQNIPPDATVLDAPFVINMPDGTQYRPGNYEASFLGPIPLHQALEESINLATLHLTARIGLPAVAQTAQDFGVVDKMPLIYPAVLGAIDTTMLRLAGAYAGFSQLGRQVTPSFIDRVEDAQGNVIYRAPEVTCGNCANPDPGQPPHLVYTAKQLSDPQSTSQLVTMMQGVMTRGTGRVADQGLQAWTPAGKTGTTEDFQDAWFTGFTPTRVTSVWVGFDNPQSLGDNEQGATVAGPIWNRVMTAALADQPKMPFPVPPGIEMRNTGGIMEAFKTGEASGGDVDVPGTTAAPGDTGAQAGGGIGGDGNASTPGTPGTPGSTAGNKIDNSVGGLY</sequence>
<keyword evidence="21" id="KW-0511">Multifunctional enzyme</keyword>
<dbReference type="Proteomes" id="UP000708298">
    <property type="component" value="Unassembled WGS sequence"/>
</dbReference>
<evidence type="ECO:0000259" key="29">
    <source>
        <dbReference type="Pfam" id="PF00905"/>
    </source>
</evidence>
<dbReference type="InterPro" id="IPR050396">
    <property type="entry name" value="Glycosyltr_51/Transpeptidase"/>
</dbReference>
<keyword evidence="14" id="KW-0378">Hydrolase</keyword>
<evidence type="ECO:0000256" key="7">
    <source>
        <dbReference type="ARBA" id="ARBA00022475"/>
    </source>
</evidence>
<dbReference type="InterPro" id="IPR031376">
    <property type="entry name" value="PCB_OB"/>
</dbReference>
<comment type="subcellular location">
    <subcellularLocation>
        <location evidence="1">Cell inner membrane</location>
        <topology evidence="1">Single-pass type II membrane protein</topology>
    </subcellularLocation>
</comment>
<dbReference type="SUPFAM" id="SSF56601">
    <property type="entry name" value="beta-lactamase/transpeptidase-like"/>
    <property type="match status" value="1"/>
</dbReference>
<dbReference type="EMBL" id="JAESVB010000006">
    <property type="protein sequence ID" value="MCB8876516.1"/>
    <property type="molecule type" value="Genomic_DNA"/>
</dbReference>
<evidence type="ECO:0000256" key="5">
    <source>
        <dbReference type="ARBA" id="ARBA00012448"/>
    </source>
</evidence>
<feature type="compositionally biased region" description="Low complexity" evidence="27">
    <location>
        <begin position="868"/>
        <end position="884"/>
    </location>
</feature>
<dbReference type="Pfam" id="PF00912">
    <property type="entry name" value="Transgly"/>
    <property type="match status" value="1"/>
</dbReference>
<proteinExistence type="inferred from homology"/>
<evidence type="ECO:0000256" key="4">
    <source>
        <dbReference type="ARBA" id="ARBA00007739"/>
    </source>
</evidence>
<keyword evidence="19 28" id="KW-0472">Membrane</keyword>
<name>A0A963YT32_9PROT</name>
<keyword evidence="9" id="KW-0121">Carboxypeptidase</keyword>
<evidence type="ECO:0000256" key="19">
    <source>
        <dbReference type="ARBA" id="ARBA00023136"/>
    </source>
</evidence>
<evidence type="ECO:0000256" key="6">
    <source>
        <dbReference type="ARBA" id="ARBA00018638"/>
    </source>
</evidence>
<dbReference type="PANTHER" id="PTHR32282:SF27">
    <property type="entry name" value="PENICILLIN-BINDING PROTEIN 1A"/>
    <property type="match status" value="1"/>
</dbReference>
<feature type="transmembrane region" description="Helical" evidence="28">
    <location>
        <begin position="61"/>
        <end position="92"/>
    </location>
</feature>
<dbReference type="GO" id="GO:0008360">
    <property type="term" value="P:regulation of cell shape"/>
    <property type="evidence" value="ECO:0007669"/>
    <property type="project" value="UniProtKB-KW"/>
</dbReference>
<keyword evidence="11" id="KW-0328">Glycosyltransferase</keyword>
<evidence type="ECO:0000256" key="14">
    <source>
        <dbReference type="ARBA" id="ARBA00022801"/>
    </source>
</evidence>
<evidence type="ECO:0000256" key="16">
    <source>
        <dbReference type="ARBA" id="ARBA00022968"/>
    </source>
</evidence>
<keyword evidence="15" id="KW-0133">Cell shape</keyword>
<dbReference type="InterPro" id="IPR001460">
    <property type="entry name" value="PCN-bd_Tpept"/>
</dbReference>
<dbReference type="SUPFAM" id="SSF53955">
    <property type="entry name" value="Lysozyme-like"/>
    <property type="match status" value="1"/>
</dbReference>
<dbReference type="InterPro" id="IPR012338">
    <property type="entry name" value="Beta-lactam/transpept-like"/>
</dbReference>
<evidence type="ECO:0000259" key="30">
    <source>
        <dbReference type="Pfam" id="PF00912"/>
    </source>
</evidence>
<feature type="domain" description="Penicillin-binding protein OB-like" evidence="31">
    <location>
        <begin position="388"/>
        <end position="510"/>
    </location>
</feature>
<dbReference type="Pfam" id="PF17092">
    <property type="entry name" value="PCB_OB"/>
    <property type="match status" value="1"/>
</dbReference>
<feature type="compositionally biased region" description="Basic residues" evidence="27">
    <location>
        <begin position="47"/>
        <end position="58"/>
    </location>
</feature>
<feature type="compositionally biased region" description="Gly residues" evidence="27">
    <location>
        <begin position="17"/>
        <end position="29"/>
    </location>
</feature>
<dbReference type="GO" id="GO:0030288">
    <property type="term" value="C:outer membrane-bounded periplasmic space"/>
    <property type="evidence" value="ECO:0007669"/>
    <property type="project" value="TreeGrafter"/>
</dbReference>
<keyword evidence="16" id="KW-0735">Signal-anchor</keyword>
<dbReference type="GO" id="GO:0071555">
    <property type="term" value="P:cell wall organization"/>
    <property type="evidence" value="ECO:0007669"/>
    <property type="project" value="UniProtKB-KW"/>
</dbReference>
<evidence type="ECO:0000256" key="23">
    <source>
        <dbReference type="ARBA" id="ARBA00034000"/>
    </source>
</evidence>
<evidence type="ECO:0000256" key="18">
    <source>
        <dbReference type="ARBA" id="ARBA00022989"/>
    </source>
</evidence>
<dbReference type="GO" id="GO:0046677">
    <property type="term" value="P:response to antibiotic"/>
    <property type="evidence" value="ECO:0007669"/>
    <property type="project" value="UniProtKB-KW"/>
</dbReference>
<keyword evidence="18 28" id="KW-1133">Transmembrane helix</keyword>
<comment type="pathway">
    <text evidence="2">Cell wall biogenesis; peptidoglycan biosynthesis.</text>
</comment>
<dbReference type="InterPro" id="IPR023346">
    <property type="entry name" value="Lysozyme-like_dom_sf"/>
</dbReference>
<reference evidence="32" key="1">
    <citation type="journal article" date="2021" name="Microorganisms">
        <title>Acidisoma silvae sp. nov. and Acidisomacellulosilytica sp. nov., Two Acidophilic Bacteria Isolated from Decaying Wood, Hydrolyzing Cellulose and Producing Poly-3-hydroxybutyrate.</title>
        <authorList>
            <person name="Mieszkin S."/>
            <person name="Pouder E."/>
            <person name="Uroz S."/>
            <person name="Simon-Colin C."/>
            <person name="Alain K."/>
        </authorList>
    </citation>
    <scope>NUCLEOTIDE SEQUENCE</scope>
    <source>
        <strain evidence="32">HW T2.11</strain>
    </source>
</reference>
<keyword evidence="13 28" id="KW-0812">Transmembrane</keyword>
<feature type="compositionally biased region" description="Gly residues" evidence="27">
    <location>
        <begin position="858"/>
        <end position="867"/>
    </location>
</feature>
<dbReference type="Gene3D" id="3.40.710.10">
    <property type="entry name" value="DD-peptidase/beta-lactamase superfamily"/>
    <property type="match status" value="2"/>
</dbReference>
<evidence type="ECO:0000313" key="33">
    <source>
        <dbReference type="Proteomes" id="UP000708298"/>
    </source>
</evidence>
<evidence type="ECO:0000259" key="31">
    <source>
        <dbReference type="Pfam" id="PF17092"/>
    </source>
</evidence>
<gene>
    <name evidence="32" type="ORF">ASILVAE211_15085</name>
</gene>
<organism evidence="32 33">
    <name type="scientific">Acidisoma silvae</name>
    <dbReference type="NCBI Taxonomy" id="2802396"/>
    <lineage>
        <taxon>Bacteria</taxon>
        <taxon>Pseudomonadati</taxon>
        <taxon>Pseudomonadota</taxon>
        <taxon>Alphaproteobacteria</taxon>
        <taxon>Acetobacterales</taxon>
        <taxon>Acidocellaceae</taxon>
        <taxon>Acidisoma</taxon>
    </lineage>
</organism>
<feature type="region of interest" description="Disordered" evidence="27">
    <location>
        <begin position="1"/>
        <end position="60"/>
    </location>
</feature>
<dbReference type="AlphaFoldDB" id="A0A963YT32"/>
<evidence type="ECO:0000256" key="21">
    <source>
        <dbReference type="ARBA" id="ARBA00023268"/>
    </source>
</evidence>
<keyword evidence="8" id="KW-0997">Cell inner membrane</keyword>
<keyword evidence="20" id="KW-0046">Antibiotic resistance</keyword>
<protein>
    <recommendedName>
        <fullName evidence="6">Penicillin-binding protein 1A</fullName>
        <ecNumber evidence="24">2.4.99.28</ecNumber>
        <ecNumber evidence="5">3.4.16.4</ecNumber>
    </recommendedName>
</protein>
<dbReference type="PANTHER" id="PTHR32282">
    <property type="entry name" value="BINDING PROTEIN TRANSPEPTIDASE, PUTATIVE-RELATED"/>
    <property type="match status" value="1"/>
</dbReference>
<reference evidence="32" key="2">
    <citation type="submission" date="2021-01" db="EMBL/GenBank/DDBJ databases">
        <authorList>
            <person name="Mieszkin S."/>
            <person name="Pouder E."/>
            <person name="Alain K."/>
        </authorList>
    </citation>
    <scope>NUCLEOTIDE SEQUENCE</scope>
    <source>
        <strain evidence="32">HW T2.11</strain>
    </source>
</reference>
<comment type="caution">
    <text evidence="32">The sequence shown here is derived from an EMBL/GenBank/DDBJ whole genome shotgun (WGS) entry which is preliminary data.</text>
</comment>
<dbReference type="InterPro" id="IPR001264">
    <property type="entry name" value="Glyco_trans_51"/>
</dbReference>
<evidence type="ECO:0000256" key="9">
    <source>
        <dbReference type="ARBA" id="ARBA00022645"/>
    </source>
</evidence>
<feature type="domain" description="Penicillin-binding protein transpeptidase" evidence="29">
    <location>
        <begin position="512"/>
        <end position="803"/>
    </location>
</feature>
<keyword evidence="12" id="KW-0808">Transferase</keyword>